<feature type="transmembrane region" description="Helical" evidence="2">
    <location>
        <begin position="81"/>
        <end position="104"/>
    </location>
</feature>
<dbReference type="EMBL" id="CM000137">
    <property type="protein sequence ID" value="EEC69586.1"/>
    <property type="molecule type" value="Genomic_DNA"/>
</dbReference>
<evidence type="ECO:0000256" key="1">
    <source>
        <dbReference type="SAM" id="MobiDB-lite"/>
    </source>
</evidence>
<keyword evidence="2" id="KW-1133">Transmembrane helix</keyword>
<accession>B8BMR7</accession>
<reference evidence="3 4" key="1">
    <citation type="journal article" date="2005" name="PLoS Biol.">
        <title>The genomes of Oryza sativa: a history of duplications.</title>
        <authorList>
            <person name="Yu J."/>
            <person name="Wang J."/>
            <person name="Lin W."/>
            <person name="Li S."/>
            <person name="Li H."/>
            <person name="Zhou J."/>
            <person name="Ni P."/>
            <person name="Dong W."/>
            <person name="Hu S."/>
            <person name="Zeng C."/>
            <person name="Zhang J."/>
            <person name="Zhang Y."/>
            <person name="Li R."/>
            <person name="Xu Z."/>
            <person name="Li S."/>
            <person name="Li X."/>
            <person name="Zheng H."/>
            <person name="Cong L."/>
            <person name="Lin L."/>
            <person name="Yin J."/>
            <person name="Geng J."/>
            <person name="Li G."/>
            <person name="Shi J."/>
            <person name="Liu J."/>
            <person name="Lv H."/>
            <person name="Li J."/>
            <person name="Wang J."/>
            <person name="Deng Y."/>
            <person name="Ran L."/>
            <person name="Shi X."/>
            <person name="Wang X."/>
            <person name="Wu Q."/>
            <person name="Li C."/>
            <person name="Ren X."/>
            <person name="Wang J."/>
            <person name="Wang X."/>
            <person name="Li D."/>
            <person name="Liu D."/>
            <person name="Zhang X."/>
            <person name="Ji Z."/>
            <person name="Zhao W."/>
            <person name="Sun Y."/>
            <person name="Zhang Z."/>
            <person name="Bao J."/>
            <person name="Han Y."/>
            <person name="Dong L."/>
            <person name="Ji J."/>
            <person name="Chen P."/>
            <person name="Wu S."/>
            <person name="Liu J."/>
            <person name="Xiao Y."/>
            <person name="Bu D."/>
            <person name="Tan J."/>
            <person name="Yang L."/>
            <person name="Ye C."/>
            <person name="Zhang J."/>
            <person name="Xu J."/>
            <person name="Zhou Y."/>
            <person name="Yu Y."/>
            <person name="Zhang B."/>
            <person name="Zhuang S."/>
            <person name="Wei H."/>
            <person name="Liu B."/>
            <person name="Lei M."/>
            <person name="Yu H."/>
            <person name="Li Y."/>
            <person name="Xu H."/>
            <person name="Wei S."/>
            <person name="He X."/>
            <person name="Fang L."/>
            <person name="Zhang Z."/>
            <person name="Zhang Y."/>
            <person name="Huang X."/>
            <person name="Su Z."/>
            <person name="Tong W."/>
            <person name="Li J."/>
            <person name="Tong Z."/>
            <person name="Li S."/>
            <person name="Ye J."/>
            <person name="Wang L."/>
            <person name="Fang L."/>
            <person name="Lei T."/>
            <person name="Chen C."/>
            <person name="Chen H."/>
            <person name="Xu Z."/>
            <person name="Li H."/>
            <person name="Huang H."/>
            <person name="Zhang F."/>
            <person name="Xu H."/>
            <person name="Li N."/>
            <person name="Zhao C."/>
            <person name="Li S."/>
            <person name="Dong L."/>
            <person name="Huang Y."/>
            <person name="Li L."/>
            <person name="Xi Y."/>
            <person name="Qi Q."/>
            <person name="Li W."/>
            <person name="Zhang B."/>
            <person name="Hu W."/>
            <person name="Zhang Y."/>
            <person name="Tian X."/>
            <person name="Jiao Y."/>
            <person name="Liang X."/>
            <person name="Jin J."/>
            <person name="Gao L."/>
            <person name="Zheng W."/>
            <person name="Hao B."/>
            <person name="Liu S."/>
            <person name="Wang W."/>
            <person name="Yuan L."/>
            <person name="Cao M."/>
            <person name="McDermott J."/>
            <person name="Samudrala R."/>
            <person name="Wang J."/>
            <person name="Wong G.K."/>
            <person name="Yang H."/>
        </authorList>
    </citation>
    <scope>NUCLEOTIDE SEQUENCE [LARGE SCALE GENOMIC DNA]</scope>
    <source>
        <strain evidence="4">cv. 93-11</strain>
    </source>
</reference>
<gene>
    <name evidence="3" type="ORF">OsI_38921</name>
</gene>
<protein>
    <submittedName>
        <fullName evidence="3">Uncharacterized protein</fullName>
    </submittedName>
</protein>
<dbReference type="AlphaFoldDB" id="B8BMR7"/>
<name>B8BMR7_ORYSI</name>
<organism evidence="3 4">
    <name type="scientific">Oryza sativa subsp. indica</name>
    <name type="common">Rice</name>
    <dbReference type="NCBI Taxonomy" id="39946"/>
    <lineage>
        <taxon>Eukaryota</taxon>
        <taxon>Viridiplantae</taxon>
        <taxon>Streptophyta</taxon>
        <taxon>Embryophyta</taxon>
        <taxon>Tracheophyta</taxon>
        <taxon>Spermatophyta</taxon>
        <taxon>Magnoliopsida</taxon>
        <taxon>Liliopsida</taxon>
        <taxon>Poales</taxon>
        <taxon>Poaceae</taxon>
        <taxon>BOP clade</taxon>
        <taxon>Oryzoideae</taxon>
        <taxon>Oryzeae</taxon>
        <taxon>Oryzinae</taxon>
        <taxon>Oryza</taxon>
        <taxon>Oryza sativa</taxon>
    </lineage>
</organism>
<dbReference type="Gramene" id="BGIOSGA035921-TA">
    <property type="protein sequence ID" value="BGIOSGA035921-PA"/>
    <property type="gene ID" value="BGIOSGA035921"/>
</dbReference>
<keyword evidence="4" id="KW-1185">Reference proteome</keyword>
<evidence type="ECO:0000313" key="4">
    <source>
        <dbReference type="Proteomes" id="UP000007015"/>
    </source>
</evidence>
<dbReference type="HOGENOM" id="CLU_611646_0_0_1"/>
<evidence type="ECO:0000256" key="2">
    <source>
        <dbReference type="SAM" id="Phobius"/>
    </source>
</evidence>
<feature type="compositionally biased region" description="Basic residues" evidence="1">
    <location>
        <begin position="378"/>
        <end position="392"/>
    </location>
</feature>
<keyword evidence="2" id="KW-0812">Transmembrane</keyword>
<feature type="region of interest" description="Disordered" evidence="1">
    <location>
        <begin position="376"/>
        <end position="396"/>
    </location>
</feature>
<dbReference type="STRING" id="39946.B8BMR7"/>
<sequence length="448" mass="50058">MARGGRQMEIAVEELRVNFEEFQKKVGEENKMLQEQIQNQAVQAKNHKDEVMQNLEVIQDILGSIIGCQGQDGREKDLNMVTLLIVIISMWIFRCLMGITLSLGSERPTNTFLWPVPLKKMKCLWLKCTSLAKQISGSQVMIFLPILFLGLNFAPCCASGLQLSQYGSVDNYIDKFEEIMPLVKHNKPHLNEEYFLEYFILGLKDHIKRPLKSLKMQAYEHAHNFDSPTFSSIQPAGTAHSYPKVALKIPLCNLSRRNQCKQTQISSCCPNQRRGQMLQMPGAVGPCPTEPQPSPEVSLHALNGLNAGITTFTLQVKIGSLLATALVDSGSTTIFMSPKVKVPRQRAVVRNPTTMGGSGATRLLHARTWVSTTAERPFRRRPSKARPRRRGRTMSTVDVGGEAEVAHVELPRDAEDPGVVDGEPDLERLELIETSTGHTLDTVDDWSR</sequence>
<evidence type="ECO:0000313" key="3">
    <source>
        <dbReference type="EMBL" id="EEC69586.1"/>
    </source>
</evidence>
<keyword evidence="2" id="KW-0472">Membrane</keyword>
<proteinExistence type="predicted"/>
<dbReference type="Proteomes" id="UP000007015">
    <property type="component" value="Chromosome 12"/>
</dbReference>